<comment type="subunit">
    <text evidence="6">Homodimer.</text>
</comment>
<evidence type="ECO:0000259" key="7">
    <source>
        <dbReference type="Pfam" id="PF02525"/>
    </source>
</evidence>
<sequence>MKNILVIKSSLNGAQGQSNQLVDKLVTRLQQSHATRVVTRDFAEQPLPHLTHSEMATWMSTSDHEQAQQHDAAGLSDVLISELKNSDTVVIGMPMYNFGVPSTFKAWIDRIARAGVTFNYTESGPVGLLDNKTVYVVAARGGFYAGTSADSQTSFLKSVFGLIGLHDVQFIYAEGLNTRTHASQLAQAEQAIHQINL</sequence>
<evidence type="ECO:0000256" key="1">
    <source>
        <dbReference type="ARBA" id="ARBA00022630"/>
    </source>
</evidence>
<dbReference type="EC" id="1.6.5.-" evidence="6"/>
<evidence type="ECO:0000313" key="9">
    <source>
        <dbReference type="Proteomes" id="UP000595095"/>
    </source>
</evidence>
<dbReference type="GO" id="GO:0016655">
    <property type="term" value="F:oxidoreductase activity, acting on NAD(P)H, quinone or similar compound as acceptor"/>
    <property type="evidence" value="ECO:0007669"/>
    <property type="project" value="InterPro"/>
</dbReference>
<feature type="binding site" evidence="6">
    <location>
        <position position="10"/>
    </location>
    <ligand>
        <name>FMN</name>
        <dbReference type="ChEBI" id="CHEBI:58210"/>
    </ligand>
</feature>
<evidence type="ECO:0000256" key="2">
    <source>
        <dbReference type="ARBA" id="ARBA00022643"/>
    </source>
</evidence>
<dbReference type="RefSeq" id="WP_195810244.1">
    <property type="nucleotide sequence ID" value="NZ_CP064795.1"/>
</dbReference>
<keyword evidence="2 6" id="KW-0288">FMN</keyword>
<dbReference type="GO" id="GO:0016652">
    <property type="term" value="F:oxidoreductase activity, acting on NAD(P)H as acceptor"/>
    <property type="evidence" value="ECO:0007669"/>
    <property type="project" value="UniProtKB-UniRule"/>
</dbReference>
<dbReference type="EMBL" id="CP064795">
    <property type="protein sequence ID" value="QPG05153.1"/>
    <property type="molecule type" value="Genomic_DNA"/>
</dbReference>
<dbReference type="EC" id="1.7.1.17" evidence="6"/>
<gene>
    <name evidence="6" type="primary">azoR</name>
    <name evidence="8" type="ORF">IT774_13615</name>
</gene>
<evidence type="ECO:0000256" key="4">
    <source>
        <dbReference type="ARBA" id="ARBA00023027"/>
    </source>
</evidence>
<evidence type="ECO:0000313" key="8">
    <source>
        <dbReference type="EMBL" id="QPG05153.1"/>
    </source>
</evidence>
<dbReference type="HAMAP" id="MF_01216">
    <property type="entry name" value="Azoreductase_type1"/>
    <property type="match status" value="1"/>
</dbReference>
<dbReference type="SUPFAM" id="SSF52218">
    <property type="entry name" value="Flavoproteins"/>
    <property type="match status" value="1"/>
</dbReference>
<dbReference type="InterPro" id="IPR003680">
    <property type="entry name" value="Flavodoxin_fold"/>
</dbReference>
<comment type="function">
    <text evidence="6">Also exhibits azoreductase activity. Catalyzes the reductive cleavage of the azo bond in aromatic azo compounds to the corresponding amines.</text>
</comment>
<comment type="function">
    <text evidence="6">Quinone reductase that provides resistance to thiol-specific stress caused by electrophilic quinones.</text>
</comment>
<dbReference type="Gene3D" id="3.40.50.360">
    <property type="match status" value="1"/>
</dbReference>
<evidence type="ECO:0000256" key="5">
    <source>
        <dbReference type="ARBA" id="ARBA00048542"/>
    </source>
</evidence>
<dbReference type="PANTHER" id="PTHR43741">
    <property type="entry name" value="FMN-DEPENDENT NADH-AZOREDUCTASE 1"/>
    <property type="match status" value="1"/>
</dbReference>
<dbReference type="InterPro" id="IPR023048">
    <property type="entry name" value="NADH:quinone_OxRdtase_FMN_depd"/>
</dbReference>
<organism evidence="8 9">
    <name type="scientific">Salinimonas marina</name>
    <dbReference type="NCBI Taxonomy" id="2785918"/>
    <lineage>
        <taxon>Bacteria</taxon>
        <taxon>Pseudomonadati</taxon>
        <taxon>Pseudomonadota</taxon>
        <taxon>Gammaproteobacteria</taxon>
        <taxon>Alteromonadales</taxon>
        <taxon>Alteromonadaceae</taxon>
        <taxon>Alteromonas/Salinimonas group</taxon>
        <taxon>Salinimonas</taxon>
    </lineage>
</organism>
<keyword evidence="9" id="KW-1185">Reference proteome</keyword>
<keyword evidence="1 6" id="KW-0285">Flavoprotein</keyword>
<dbReference type="GO" id="GO:0010181">
    <property type="term" value="F:FMN binding"/>
    <property type="evidence" value="ECO:0007669"/>
    <property type="project" value="UniProtKB-UniRule"/>
</dbReference>
<keyword evidence="3 6" id="KW-0560">Oxidoreductase</keyword>
<accession>A0A7S9DWF9</accession>
<dbReference type="Pfam" id="PF02525">
    <property type="entry name" value="Flavodoxin_2"/>
    <property type="match status" value="1"/>
</dbReference>
<feature type="domain" description="Flavodoxin-like fold" evidence="7">
    <location>
        <begin position="2"/>
        <end position="194"/>
    </location>
</feature>
<comment type="caution">
    <text evidence="6">Lacks conserved residue(s) required for the propagation of feature annotation.</text>
</comment>
<keyword evidence="4 6" id="KW-0520">NAD</keyword>
<name>A0A7S9DWF9_9ALTE</name>
<dbReference type="InterPro" id="IPR050104">
    <property type="entry name" value="FMN-dep_NADH:Q_OxRdtase_AzoR1"/>
</dbReference>
<dbReference type="AlphaFoldDB" id="A0A7S9DWF9"/>
<protein>
    <recommendedName>
        <fullName evidence="6">FMN dependent NADH:quinone oxidoreductase</fullName>
        <ecNumber evidence="6">1.6.5.-</ecNumber>
    </recommendedName>
    <alternativeName>
        <fullName evidence="6">Azo-dye reductase</fullName>
    </alternativeName>
    <alternativeName>
        <fullName evidence="6">FMN-dependent NADH-azo compound oxidoreductase</fullName>
    </alternativeName>
    <alternativeName>
        <fullName evidence="6">FMN-dependent NADH-azoreductase</fullName>
        <ecNumber evidence="6">1.7.1.17</ecNumber>
    </alternativeName>
</protein>
<comment type="catalytic activity">
    <reaction evidence="5">
        <text>N,N-dimethyl-1,4-phenylenediamine + anthranilate + 2 NAD(+) = 2-(4-dimethylaminophenyl)diazenylbenzoate + 2 NADH + 2 H(+)</text>
        <dbReference type="Rhea" id="RHEA:55872"/>
        <dbReference type="ChEBI" id="CHEBI:15378"/>
        <dbReference type="ChEBI" id="CHEBI:15783"/>
        <dbReference type="ChEBI" id="CHEBI:16567"/>
        <dbReference type="ChEBI" id="CHEBI:57540"/>
        <dbReference type="ChEBI" id="CHEBI:57945"/>
        <dbReference type="ChEBI" id="CHEBI:71579"/>
        <dbReference type="EC" id="1.7.1.17"/>
    </reaction>
    <physiologicalReaction direction="right-to-left" evidence="5">
        <dbReference type="Rhea" id="RHEA:55874"/>
    </physiologicalReaction>
</comment>
<feature type="binding site" evidence="6">
    <location>
        <begin position="95"/>
        <end position="98"/>
    </location>
    <ligand>
        <name>FMN</name>
        <dbReference type="ChEBI" id="CHEBI:58210"/>
    </ligand>
</feature>
<dbReference type="InterPro" id="IPR029039">
    <property type="entry name" value="Flavoprotein-like_sf"/>
</dbReference>
<proteinExistence type="inferred from homology"/>
<dbReference type="PANTHER" id="PTHR43741:SF2">
    <property type="entry name" value="FMN-DEPENDENT NADH:QUINONE OXIDOREDUCTASE"/>
    <property type="match status" value="1"/>
</dbReference>
<dbReference type="GO" id="GO:0009055">
    <property type="term" value="F:electron transfer activity"/>
    <property type="evidence" value="ECO:0007669"/>
    <property type="project" value="UniProtKB-UniRule"/>
</dbReference>
<reference evidence="8 9" key="1">
    <citation type="submission" date="2020-11" db="EMBL/GenBank/DDBJ databases">
        <title>Complete genome sequence for Salinimonas sp. strain G2-b.</title>
        <authorList>
            <person name="Park S.-J."/>
        </authorList>
    </citation>
    <scope>NUCLEOTIDE SEQUENCE [LARGE SCALE GENOMIC DNA]</scope>
    <source>
        <strain evidence="8 9">G2-b</strain>
    </source>
</reference>
<evidence type="ECO:0000256" key="3">
    <source>
        <dbReference type="ARBA" id="ARBA00023002"/>
    </source>
</evidence>
<dbReference type="Proteomes" id="UP000595095">
    <property type="component" value="Chromosome"/>
</dbReference>
<comment type="similarity">
    <text evidence="6">Belongs to the azoreductase type 1 family.</text>
</comment>
<comment type="cofactor">
    <cofactor evidence="6">
        <name>FMN</name>
        <dbReference type="ChEBI" id="CHEBI:58210"/>
    </cofactor>
    <text evidence="6">Binds 1 FMN per subunit.</text>
</comment>
<comment type="catalytic activity">
    <reaction evidence="6">
        <text>2 a quinone + NADH + H(+) = 2 a 1,4-benzosemiquinone + NAD(+)</text>
        <dbReference type="Rhea" id="RHEA:65952"/>
        <dbReference type="ChEBI" id="CHEBI:15378"/>
        <dbReference type="ChEBI" id="CHEBI:57540"/>
        <dbReference type="ChEBI" id="CHEBI:57945"/>
        <dbReference type="ChEBI" id="CHEBI:132124"/>
        <dbReference type="ChEBI" id="CHEBI:134225"/>
    </reaction>
</comment>
<dbReference type="KEGG" id="smaa:IT774_13615"/>
<evidence type="ECO:0000256" key="6">
    <source>
        <dbReference type="HAMAP-Rule" id="MF_01216"/>
    </source>
</evidence>